<proteinExistence type="predicted"/>
<evidence type="ECO:0008006" key="3">
    <source>
        <dbReference type="Google" id="ProtNLM"/>
    </source>
</evidence>
<dbReference type="RefSeq" id="WP_132325020.1">
    <property type="nucleotide sequence ID" value="NZ_LUUF01000079.1"/>
</dbReference>
<name>A0ABY2CRK7_METMH</name>
<keyword evidence="2" id="KW-1185">Reference proteome</keyword>
<reference evidence="1 2" key="1">
    <citation type="submission" date="2019-03" db="EMBL/GenBank/DDBJ databases">
        <title>Systems level insights into methane cycling in arid and semi-arid ecosystems.</title>
        <authorList>
            <person name="Kalyuzhnaya M."/>
        </authorList>
    </citation>
    <scope>NUCLEOTIDE SEQUENCE [LARGE SCALE GENOMIC DNA]</scope>
    <source>
        <strain evidence="1 2">S-1</strain>
    </source>
</reference>
<sequence>MLLFFRNIPAPTRPNELYSLVAMAVSEDLIEQARQVIKADVMVIRDKRSNRLEHHGLVSVSSEEAGIRAIKNLNGLLFNGGEVLVRCYKQRDFKNDRRRNGLPVPQEFIEKRIQDRRRGNRVEIYVDFSNVFYPINI</sequence>
<dbReference type="SUPFAM" id="SSF54928">
    <property type="entry name" value="RNA-binding domain, RBD"/>
    <property type="match status" value="1"/>
</dbReference>
<dbReference type="CDD" id="cd00590">
    <property type="entry name" value="RRM_SF"/>
    <property type="match status" value="1"/>
</dbReference>
<protein>
    <recommendedName>
        <fullName evidence="3">RRM domain-containing protein</fullName>
    </recommendedName>
</protein>
<comment type="caution">
    <text evidence="1">The sequence shown here is derived from an EMBL/GenBank/DDBJ whole genome shotgun (WGS) entry which is preliminary data.</text>
</comment>
<gene>
    <name evidence="1" type="ORF">EDE11_10623</name>
</gene>
<dbReference type="InterPro" id="IPR035979">
    <property type="entry name" value="RBD_domain_sf"/>
</dbReference>
<dbReference type="Proteomes" id="UP000295649">
    <property type="component" value="Unassembled WGS sequence"/>
</dbReference>
<dbReference type="Gene3D" id="3.30.70.330">
    <property type="match status" value="1"/>
</dbReference>
<evidence type="ECO:0000313" key="1">
    <source>
        <dbReference type="EMBL" id="TCV84912.1"/>
    </source>
</evidence>
<dbReference type="EMBL" id="SMCN01000006">
    <property type="protein sequence ID" value="TCV84912.1"/>
    <property type="molecule type" value="Genomic_DNA"/>
</dbReference>
<dbReference type="InterPro" id="IPR012677">
    <property type="entry name" value="Nucleotide-bd_a/b_plait_sf"/>
</dbReference>
<organism evidence="1 2">
    <name type="scientific">Methylomonas methanica</name>
    <dbReference type="NCBI Taxonomy" id="421"/>
    <lineage>
        <taxon>Bacteria</taxon>
        <taxon>Pseudomonadati</taxon>
        <taxon>Pseudomonadota</taxon>
        <taxon>Gammaproteobacteria</taxon>
        <taxon>Methylococcales</taxon>
        <taxon>Methylococcaceae</taxon>
        <taxon>Methylomonas</taxon>
    </lineage>
</organism>
<accession>A0ABY2CRK7</accession>
<evidence type="ECO:0000313" key="2">
    <source>
        <dbReference type="Proteomes" id="UP000295649"/>
    </source>
</evidence>